<dbReference type="AlphaFoldDB" id="A0AAD1YAH5"/>
<organism evidence="2 3">
    <name type="scientific">Euplotes crassus</name>
    <dbReference type="NCBI Taxonomy" id="5936"/>
    <lineage>
        <taxon>Eukaryota</taxon>
        <taxon>Sar</taxon>
        <taxon>Alveolata</taxon>
        <taxon>Ciliophora</taxon>
        <taxon>Intramacronucleata</taxon>
        <taxon>Spirotrichea</taxon>
        <taxon>Hypotrichia</taxon>
        <taxon>Euplotida</taxon>
        <taxon>Euplotidae</taxon>
        <taxon>Moneuplotes</taxon>
    </lineage>
</organism>
<sequence>MEEYPCNIKSLNQAEYGDIPGDFSESPGSDRKKISKNSSYAGNKDLKLNANKKNTMGLIKQILKNNPRVADKDDNKKLDGIMSSFVYLKEDKDSDLDMYSFAPNRQLVVNKHLNSKSIDFINSNPEDKQIYSGINLSKWINRMKDLKQKRTDQKRYNNINLKSNIYHSKSKSKKKQRITLSPKKVVRKKIHTPSDSFKIAHAKIQNEYNNEYSRQTDCRNKRLKSNSISHLPLRKSHSSSDSHEMAQKERNRLKNHQNPRSDYPSVFIPKRVQNVINLKPTQSPVKLPNITINTNLKTALKLL</sequence>
<reference evidence="2" key="1">
    <citation type="submission" date="2023-07" db="EMBL/GenBank/DDBJ databases">
        <authorList>
            <consortium name="AG Swart"/>
            <person name="Singh M."/>
            <person name="Singh A."/>
            <person name="Seah K."/>
            <person name="Emmerich C."/>
        </authorList>
    </citation>
    <scope>NUCLEOTIDE SEQUENCE</scope>
    <source>
        <strain evidence="2">DP1</strain>
    </source>
</reference>
<dbReference type="EMBL" id="CAMPGE010030126">
    <property type="protein sequence ID" value="CAI2387630.1"/>
    <property type="molecule type" value="Genomic_DNA"/>
</dbReference>
<name>A0AAD1YAH5_EUPCR</name>
<feature type="compositionally biased region" description="Basic and acidic residues" evidence="1">
    <location>
        <begin position="238"/>
        <end position="252"/>
    </location>
</feature>
<keyword evidence="3" id="KW-1185">Reference proteome</keyword>
<feature type="region of interest" description="Disordered" evidence="1">
    <location>
        <begin position="14"/>
        <end position="41"/>
    </location>
</feature>
<proteinExistence type="predicted"/>
<gene>
    <name evidence="2" type="ORF">ECRASSUSDP1_LOCUS29264</name>
</gene>
<dbReference type="Proteomes" id="UP001295684">
    <property type="component" value="Unassembled WGS sequence"/>
</dbReference>
<evidence type="ECO:0000313" key="3">
    <source>
        <dbReference type="Proteomes" id="UP001295684"/>
    </source>
</evidence>
<evidence type="ECO:0000256" key="1">
    <source>
        <dbReference type="SAM" id="MobiDB-lite"/>
    </source>
</evidence>
<evidence type="ECO:0000313" key="2">
    <source>
        <dbReference type="EMBL" id="CAI2387630.1"/>
    </source>
</evidence>
<comment type="caution">
    <text evidence="2">The sequence shown here is derived from an EMBL/GenBank/DDBJ whole genome shotgun (WGS) entry which is preliminary data.</text>
</comment>
<accession>A0AAD1YAH5</accession>
<protein>
    <submittedName>
        <fullName evidence="2">Uncharacterized protein</fullName>
    </submittedName>
</protein>
<feature type="region of interest" description="Disordered" evidence="1">
    <location>
        <begin position="224"/>
        <end position="266"/>
    </location>
</feature>